<dbReference type="Proteomes" id="UP000001422">
    <property type="component" value="Chromosome"/>
</dbReference>
<evidence type="ECO:0000313" key="3">
    <source>
        <dbReference type="EMBL" id="CAE07279.1"/>
    </source>
</evidence>
<accession>Q7U860</accession>
<sequence>MVARTSLDQHPHRPGRFSLVAAVSGDRASGLPLWRPPLVTNNVHTNVQLKRVDQALFDQVAGVARQHPRLRKNHNLHQESDLVQRFLNVLQPGTYVRPHRHVRDQPGTGFECFLVLQGAIGLLVMNDDGTILQQERLEATGPVRGIELAENQFHTLVALEPNTVMFELKQGPYQPTEDKDFLKGFPSEGSADASAQEQLWRDRFR</sequence>
<dbReference type="NCBIfam" id="TIGR04366">
    <property type="entry name" value="cupin_WbuC"/>
    <property type="match status" value="1"/>
</dbReference>
<dbReference type="STRING" id="84588.SYNW0764"/>
<feature type="region of interest" description="Disordered" evidence="1">
    <location>
        <begin position="177"/>
        <end position="205"/>
    </location>
</feature>
<gene>
    <name evidence="3" type="ordered locus">SYNW0764</name>
</gene>
<evidence type="ECO:0000256" key="1">
    <source>
        <dbReference type="SAM" id="MobiDB-lite"/>
    </source>
</evidence>
<proteinExistence type="predicted"/>
<dbReference type="AlphaFoldDB" id="Q7U860"/>
<protein>
    <recommendedName>
        <fullName evidence="2">Cupin fold metalloprotein WbuC cupin domain-containing protein</fullName>
    </recommendedName>
</protein>
<dbReference type="HOGENOM" id="CLU_121835_0_0_3"/>
<evidence type="ECO:0000313" key="4">
    <source>
        <dbReference type="Proteomes" id="UP000001422"/>
    </source>
</evidence>
<dbReference type="InterPro" id="IPR046058">
    <property type="entry name" value="WbuC_cupin"/>
</dbReference>
<evidence type="ECO:0000259" key="2">
    <source>
        <dbReference type="Pfam" id="PF19480"/>
    </source>
</evidence>
<feature type="domain" description="Cupin fold metalloprotein WbuC cupin" evidence="2">
    <location>
        <begin position="52"/>
        <end position="137"/>
    </location>
</feature>
<dbReference type="eggNOG" id="COG4297">
    <property type="taxonomic scope" value="Bacteria"/>
</dbReference>
<dbReference type="InterPro" id="IPR027565">
    <property type="entry name" value="Cupin_WbuC"/>
</dbReference>
<dbReference type="CDD" id="cd07005">
    <property type="entry name" value="cupin_WbuC-like"/>
    <property type="match status" value="1"/>
</dbReference>
<dbReference type="InterPro" id="IPR011051">
    <property type="entry name" value="RmlC_Cupin_sf"/>
</dbReference>
<dbReference type="EMBL" id="BX569691">
    <property type="protein sequence ID" value="CAE07279.1"/>
    <property type="molecule type" value="Genomic_DNA"/>
</dbReference>
<dbReference type="KEGG" id="syw:SYNW0764"/>
<keyword evidence="4" id="KW-1185">Reference proteome</keyword>
<dbReference type="SUPFAM" id="SSF51182">
    <property type="entry name" value="RmlC-like cupins"/>
    <property type="match status" value="1"/>
</dbReference>
<name>Q7U860_PARMW</name>
<dbReference type="Pfam" id="PF19480">
    <property type="entry name" value="DUF6016"/>
    <property type="match status" value="1"/>
</dbReference>
<reference evidence="3 4" key="1">
    <citation type="journal article" date="2003" name="Nature">
        <title>The genome of a motile marine Synechococcus.</title>
        <authorList>
            <person name="Palenik B."/>
            <person name="Brahamsha B."/>
            <person name="Larimer F."/>
            <person name="Land M."/>
            <person name="Hauser L."/>
            <person name="Chain P."/>
            <person name="Lamerdin J."/>
            <person name="Regala W."/>
            <person name="Allen E.A."/>
            <person name="McCarren J."/>
            <person name="Paulsen I."/>
            <person name="Dufresne A."/>
            <person name="Partensky F."/>
            <person name="Webb E."/>
            <person name="Waterbury J."/>
        </authorList>
    </citation>
    <scope>NUCLEOTIDE SEQUENCE [LARGE SCALE GENOMIC DNA]</scope>
    <source>
        <strain evidence="3 4">WH8102</strain>
    </source>
</reference>
<organism evidence="3 4">
    <name type="scientific">Parasynechococcus marenigrum (strain WH8102)</name>
    <dbReference type="NCBI Taxonomy" id="84588"/>
    <lineage>
        <taxon>Bacteria</taxon>
        <taxon>Bacillati</taxon>
        <taxon>Cyanobacteriota</taxon>
        <taxon>Cyanophyceae</taxon>
        <taxon>Synechococcales</taxon>
        <taxon>Prochlorococcaceae</taxon>
        <taxon>Parasynechococcus</taxon>
        <taxon>Parasynechococcus marenigrum</taxon>
    </lineage>
</organism>